<name>A0A7K3LVJ2_9ACTN</name>
<proteinExistence type="predicted"/>
<evidence type="ECO:0000313" key="1">
    <source>
        <dbReference type="EMBL" id="NDK92239.1"/>
    </source>
</evidence>
<dbReference type="RefSeq" id="WP_020789800.1">
    <property type="nucleotide sequence ID" value="NZ_JAADZU010000108.1"/>
</dbReference>
<evidence type="ECO:0008006" key="3">
    <source>
        <dbReference type="Google" id="ProtNLM"/>
    </source>
</evidence>
<evidence type="ECO:0000313" key="2">
    <source>
        <dbReference type="Proteomes" id="UP000466307"/>
    </source>
</evidence>
<dbReference type="SUPFAM" id="SSF51338">
    <property type="entry name" value="Composite domain of metallo-dependent hydrolases"/>
    <property type="match status" value="1"/>
</dbReference>
<dbReference type="Proteomes" id="UP000466307">
    <property type="component" value="Unassembled WGS sequence"/>
</dbReference>
<dbReference type="Gene3D" id="2.30.40.10">
    <property type="entry name" value="Urease, subunit C, domain 1"/>
    <property type="match status" value="1"/>
</dbReference>
<organism evidence="1 2">
    <name type="scientific">Gordonia desulfuricans</name>
    <dbReference type="NCBI Taxonomy" id="89051"/>
    <lineage>
        <taxon>Bacteria</taxon>
        <taxon>Bacillati</taxon>
        <taxon>Actinomycetota</taxon>
        <taxon>Actinomycetes</taxon>
        <taxon>Mycobacteriales</taxon>
        <taxon>Gordoniaceae</taxon>
        <taxon>Gordonia</taxon>
    </lineage>
</organism>
<comment type="caution">
    <text evidence="1">The sequence shown here is derived from an EMBL/GenBank/DDBJ whole genome shotgun (WGS) entry which is preliminary data.</text>
</comment>
<dbReference type="AlphaFoldDB" id="A0A7K3LVJ2"/>
<dbReference type="EMBL" id="JAADZU010000108">
    <property type="protein sequence ID" value="NDK92239.1"/>
    <property type="molecule type" value="Genomic_DNA"/>
</dbReference>
<dbReference type="InterPro" id="IPR011059">
    <property type="entry name" value="Metal-dep_hydrolase_composite"/>
</dbReference>
<accession>A0A7K3LVJ2</accession>
<protein>
    <recommendedName>
        <fullName evidence="3">Amidohydrolase family protein</fullName>
    </recommendedName>
</protein>
<gene>
    <name evidence="1" type="ORF">GYA93_22150</name>
</gene>
<dbReference type="GO" id="GO:0016810">
    <property type="term" value="F:hydrolase activity, acting on carbon-nitrogen (but not peptide) bonds"/>
    <property type="evidence" value="ECO:0007669"/>
    <property type="project" value="InterPro"/>
</dbReference>
<keyword evidence="2" id="KW-1185">Reference proteome</keyword>
<sequence>MPDGVTEGRNADLTLPRFDRDFACRPILDPAASLLTTASPKIVDTVRVAGEVVVADGRSTRIDVAALTAELAALSS</sequence>
<reference evidence="1 2" key="1">
    <citation type="submission" date="2020-01" db="EMBL/GenBank/DDBJ databases">
        <title>Investigation of new actinobacteria for the biodesulphurisation of diesel fuel.</title>
        <authorList>
            <person name="Athi Narayanan S.M."/>
        </authorList>
    </citation>
    <scope>NUCLEOTIDE SEQUENCE [LARGE SCALE GENOMIC DNA]</scope>
    <source>
        <strain evidence="1 2">213E</strain>
    </source>
</reference>